<comment type="caution">
    <text evidence="1">The sequence shown here is derived from an EMBL/GenBank/DDBJ whole genome shotgun (WGS) entry which is preliminary data.</text>
</comment>
<evidence type="ECO:0000313" key="1">
    <source>
        <dbReference type="EMBL" id="EJW91149.1"/>
    </source>
</evidence>
<accession>J9FUX7</accession>
<proteinExistence type="predicted"/>
<dbReference type="AlphaFoldDB" id="J9FUX7"/>
<reference evidence="1" key="1">
    <citation type="journal article" date="2012" name="PLoS ONE">
        <title>Gene sets for utilization of primary and secondary nutrition supplies in the distal gut of endangered iberian lynx.</title>
        <authorList>
            <person name="Alcaide M."/>
            <person name="Messina E."/>
            <person name="Richter M."/>
            <person name="Bargiela R."/>
            <person name="Peplies J."/>
            <person name="Huws S.A."/>
            <person name="Newbold C.J."/>
            <person name="Golyshin P.N."/>
            <person name="Simon M.A."/>
            <person name="Lopez G."/>
            <person name="Yakimov M.M."/>
            <person name="Ferrer M."/>
        </authorList>
    </citation>
    <scope>NUCLEOTIDE SEQUENCE</scope>
</reference>
<name>J9FUX7_9ZZZZ</name>
<gene>
    <name evidence="1" type="ORF">EVA_20743</name>
</gene>
<sequence>MLRKMNGTTVANTSCWWGCCRVGWFYSFCSNGTFGWLCTISFPTRFRAVPVSLYLLEN</sequence>
<organism evidence="1">
    <name type="scientific">gut metagenome</name>
    <dbReference type="NCBI Taxonomy" id="749906"/>
    <lineage>
        <taxon>unclassified sequences</taxon>
        <taxon>metagenomes</taxon>
        <taxon>organismal metagenomes</taxon>
    </lineage>
</organism>
<protein>
    <submittedName>
        <fullName evidence="1">Uncharacterized protein</fullName>
    </submittedName>
</protein>
<dbReference type="EMBL" id="AMCI01008360">
    <property type="protein sequence ID" value="EJW91149.1"/>
    <property type="molecule type" value="Genomic_DNA"/>
</dbReference>